<dbReference type="Proteomes" id="UP000094385">
    <property type="component" value="Unassembled WGS sequence"/>
</dbReference>
<reference evidence="1 2" key="1">
    <citation type="journal article" date="2016" name="Proc. Natl. Acad. Sci. U.S.A.">
        <title>Comparative genomics of biotechnologically important yeasts.</title>
        <authorList>
            <person name="Riley R."/>
            <person name="Haridas S."/>
            <person name="Wolfe K.H."/>
            <person name="Lopes M.R."/>
            <person name="Hittinger C.T."/>
            <person name="Goeker M."/>
            <person name="Salamov A.A."/>
            <person name="Wisecaver J.H."/>
            <person name="Long T.M."/>
            <person name="Calvey C.H."/>
            <person name="Aerts A.L."/>
            <person name="Barry K.W."/>
            <person name="Choi C."/>
            <person name="Clum A."/>
            <person name="Coughlan A.Y."/>
            <person name="Deshpande S."/>
            <person name="Douglass A.P."/>
            <person name="Hanson S.J."/>
            <person name="Klenk H.-P."/>
            <person name="LaButti K.M."/>
            <person name="Lapidus A."/>
            <person name="Lindquist E.A."/>
            <person name="Lipzen A.M."/>
            <person name="Meier-Kolthoff J.P."/>
            <person name="Ohm R.A."/>
            <person name="Otillar R.P."/>
            <person name="Pangilinan J.L."/>
            <person name="Peng Y."/>
            <person name="Rokas A."/>
            <person name="Rosa C.A."/>
            <person name="Scheuner C."/>
            <person name="Sibirny A.A."/>
            <person name="Slot J.C."/>
            <person name="Stielow J.B."/>
            <person name="Sun H."/>
            <person name="Kurtzman C.P."/>
            <person name="Blackwell M."/>
            <person name="Grigoriev I.V."/>
            <person name="Jeffries T.W."/>
        </authorList>
    </citation>
    <scope>NUCLEOTIDE SEQUENCE [LARGE SCALE GENOMIC DNA]</scope>
    <source>
        <strain evidence="1 2">NRRL Y-11557</strain>
    </source>
</reference>
<organism evidence="1 2">
    <name type="scientific">Lipomyces starkeyi NRRL Y-11557</name>
    <dbReference type="NCBI Taxonomy" id="675824"/>
    <lineage>
        <taxon>Eukaryota</taxon>
        <taxon>Fungi</taxon>
        <taxon>Dikarya</taxon>
        <taxon>Ascomycota</taxon>
        <taxon>Saccharomycotina</taxon>
        <taxon>Lipomycetes</taxon>
        <taxon>Lipomycetales</taxon>
        <taxon>Lipomycetaceae</taxon>
        <taxon>Lipomyces</taxon>
    </lineage>
</organism>
<accession>A0A1E3Q2T4</accession>
<protein>
    <submittedName>
        <fullName evidence="1">Uncharacterized protein</fullName>
    </submittedName>
</protein>
<sequence length="102" mass="11257">MSYYQNHSQVCIHFYSHSHPIKIRALTSSSPSTHSRLIATPNNSSNKATVLHSISRALTTLRSSPRPLLFSNRLRKEMMTAAPHFLLGYVAAVPLRGAPTAS</sequence>
<keyword evidence="2" id="KW-1185">Reference proteome</keyword>
<dbReference type="EMBL" id="KV454296">
    <property type="protein sequence ID" value="ODQ71920.1"/>
    <property type="molecule type" value="Genomic_DNA"/>
</dbReference>
<evidence type="ECO:0000313" key="2">
    <source>
        <dbReference type="Proteomes" id="UP000094385"/>
    </source>
</evidence>
<evidence type="ECO:0000313" key="1">
    <source>
        <dbReference type="EMBL" id="ODQ71920.1"/>
    </source>
</evidence>
<proteinExistence type="predicted"/>
<name>A0A1E3Q2T4_LIPST</name>
<gene>
    <name evidence="1" type="ORF">LIPSTDRAFT_312114</name>
</gene>
<dbReference type="AlphaFoldDB" id="A0A1E3Q2T4"/>